<dbReference type="GO" id="GO:0044774">
    <property type="term" value="P:mitotic DNA integrity checkpoint signaling"/>
    <property type="evidence" value="ECO:0007669"/>
    <property type="project" value="TreeGrafter"/>
</dbReference>
<dbReference type="GO" id="GO:0035861">
    <property type="term" value="C:site of double-strand break"/>
    <property type="evidence" value="ECO:0007669"/>
    <property type="project" value="TreeGrafter"/>
</dbReference>
<sequence length="83" mass="9730">MDMDIDFELEMNISRKELRVVLLHEFRAGHKATESTNNICRTTGKDALPIRAAQHWFNRFRNGNLELDDLPRSGRQLEMDMNV</sequence>
<dbReference type="EMBL" id="CAJOBS010003731">
    <property type="protein sequence ID" value="CAF4864515.1"/>
    <property type="molecule type" value="Genomic_DNA"/>
</dbReference>
<dbReference type="GO" id="GO:0042800">
    <property type="term" value="F:histone H3K4 methyltransferase activity"/>
    <property type="evidence" value="ECO:0007669"/>
    <property type="project" value="TreeGrafter"/>
</dbReference>
<dbReference type="GO" id="GO:0046975">
    <property type="term" value="F:histone H3K36 methyltransferase activity"/>
    <property type="evidence" value="ECO:0007669"/>
    <property type="project" value="TreeGrafter"/>
</dbReference>
<dbReference type="PANTHER" id="PTHR46060:SF2">
    <property type="entry name" value="HISTONE-LYSINE N-METHYLTRANSFERASE SETMAR"/>
    <property type="match status" value="1"/>
</dbReference>
<dbReference type="EMBL" id="CAJOBQ010005278">
    <property type="protein sequence ID" value="CAF4653135.1"/>
    <property type="molecule type" value="Genomic_DNA"/>
</dbReference>
<dbReference type="Pfam" id="PF17906">
    <property type="entry name" value="HTH_48"/>
    <property type="match status" value="1"/>
</dbReference>
<dbReference type="InterPro" id="IPR041426">
    <property type="entry name" value="Mos1_HTH"/>
</dbReference>
<name>A0A821FMG6_9BILA</name>
<dbReference type="GO" id="GO:0044547">
    <property type="term" value="F:DNA topoisomerase binding"/>
    <property type="evidence" value="ECO:0007669"/>
    <property type="project" value="TreeGrafter"/>
</dbReference>
<evidence type="ECO:0000259" key="1">
    <source>
        <dbReference type="Pfam" id="PF17906"/>
    </source>
</evidence>
<dbReference type="PANTHER" id="PTHR46060">
    <property type="entry name" value="MARINER MOS1 TRANSPOSASE-LIKE PROTEIN"/>
    <property type="match status" value="1"/>
</dbReference>
<dbReference type="GO" id="GO:0031297">
    <property type="term" value="P:replication fork processing"/>
    <property type="evidence" value="ECO:0007669"/>
    <property type="project" value="TreeGrafter"/>
</dbReference>
<dbReference type="Proteomes" id="UP000663862">
    <property type="component" value="Unassembled WGS sequence"/>
</dbReference>
<feature type="domain" description="Mos1 transposase HTH" evidence="1">
    <location>
        <begin position="15"/>
        <end position="64"/>
    </location>
</feature>
<organism evidence="2 4">
    <name type="scientific">Rotaria socialis</name>
    <dbReference type="NCBI Taxonomy" id="392032"/>
    <lineage>
        <taxon>Eukaryota</taxon>
        <taxon>Metazoa</taxon>
        <taxon>Spiralia</taxon>
        <taxon>Gnathifera</taxon>
        <taxon>Rotifera</taxon>
        <taxon>Eurotatoria</taxon>
        <taxon>Bdelloidea</taxon>
        <taxon>Philodinida</taxon>
        <taxon>Philodinidae</taxon>
        <taxon>Rotaria</taxon>
    </lineage>
</organism>
<dbReference type="GO" id="GO:0003690">
    <property type="term" value="F:double-stranded DNA binding"/>
    <property type="evidence" value="ECO:0007669"/>
    <property type="project" value="TreeGrafter"/>
</dbReference>
<dbReference type="GO" id="GO:0000729">
    <property type="term" value="P:DNA double-strand break processing"/>
    <property type="evidence" value="ECO:0007669"/>
    <property type="project" value="TreeGrafter"/>
</dbReference>
<protein>
    <recommendedName>
        <fullName evidence="1">Mos1 transposase HTH domain-containing protein</fullName>
    </recommendedName>
</protein>
<evidence type="ECO:0000313" key="3">
    <source>
        <dbReference type="EMBL" id="CAF4864515.1"/>
    </source>
</evidence>
<dbReference type="GO" id="GO:0005634">
    <property type="term" value="C:nucleus"/>
    <property type="evidence" value="ECO:0007669"/>
    <property type="project" value="TreeGrafter"/>
</dbReference>
<dbReference type="InterPro" id="IPR052709">
    <property type="entry name" value="Transposase-MT_Hybrid"/>
</dbReference>
<proteinExistence type="predicted"/>
<reference evidence="2" key="1">
    <citation type="submission" date="2021-02" db="EMBL/GenBank/DDBJ databases">
        <authorList>
            <person name="Nowell W R."/>
        </authorList>
    </citation>
    <scope>NUCLEOTIDE SEQUENCE</scope>
</reference>
<gene>
    <name evidence="3" type="ORF">TOA249_LOCUS27977</name>
    <name evidence="2" type="ORF">TSG867_LOCUS30901</name>
</gene>
<dbReference type="Gene3D" id="1.10.10.1450">
    <property type="match status" value="1"/>
</dbReference>
<accession>A0A821FMG6</accession>
<comment type="caution">
    <text evidence="2">The sequence shown here is derived from an EMBL/GenBank/DDBJ whole genome shotgun (WGS) entry which is preliminary data.</text>
</comment>
<evidence type="ECO:0000313" key="2">
    <source>
        <dbReference type="EMBL" id="CAF4653135.1"/>
    </source>
</evidence>
<dbReference type="AlphaFoldDB" id="A0A821FMG6"/>
<evidence type="ECO:0000313" key="4">
    <source>
        <dbReference type="Proteomes" id="UP000663862"/>
    </source>
</evidence>
<dbReference type="GO" id="GO:0015074">
    <property type="term" value="P:DNA integration"/>
    <property type="evidence" value="ECO:0007669"/>
    <property type="project" value="TreeGrafter"/>
</dbReference>
<dbReference type="GO" id="GO:0000793">
    <property type="term" value="C:condensed chromosome"/>
    <property type="evidence" value="ECO:0007669"/>
    <property type="project" value="TreeGrafter"/>
</dbReference>
<dbReference type="GO" id="GO:0000014">
    <property type="term" value="F:single-stranded DNA endodeoxyribonuclease activity"/>
    <property type="evidence" value="ECO:0007669"/>
    <property type="project" value="TreeGrafter"/>
</dbReference>
<dbReference type="GO" id="GO:0006303">
    <property type="term" value="P:double-strand break repair via nonhomologous end joining"/>
    <property type="evidence" value="ECO:0007669"/>
    <property type="project" value="TreeGrafter"/>
</dbReference>
<dbReference type="Proteomes" id="UP000663838">
    <property type="component" value="Unassembled WGS sequence"/>
</dbReference>
<dbReference type="GO" id="GO:0003697">
    <property type="term" value="F:single-stranded DNA binding"/>
    <property type="evidence" value="ECO:0007669"/>
    <property type="project" value="TreeGrafter"/>
</dbReference>